<evidence type="ECO:0000313" key="3">
    <source>
        <dbReference type="EMBL" id="GMN57594.1"/>
    </source>
</evidence>
<proteinExistence type="predicted"/>
<dbReference type="AlphaFoldDB" id="A0AA88DLL1"/>
<keyword evidence="2" id="KW-0472">Membrane</keyword>
<accession>A0AA88DLL1</accession>
<keyword evidence="2" id="KW-0812">Transmembrane</keyword>
<dbReference type="EMBL" id="BTGU01000071">
    <property type="protein sequence ID" value="GMN57594.1"/>
    <property type="molecule type" value="Genomic_DNA"/>
</dbReference>
<feature type="transmembrane region" description="Helical" evidence="2">
    <location>
        <begin position="26"/>
        <end position="46"/>
    </location>
</feature>
<evidence type="ECO:0000256" key="1">
    <source>
        <dbReference type="SAM" id="MobiDB-lite"/>
    </source>
</evidence>
<feature type="region of interest" description="Disordered" evidence="1">
    <location>
        <begin position="163"/>
        <end position="185"/>
    </location>
</feature>
<keyword evidence="4" id="KW-1185">Reference proteome</keyword>
<evidence type="ECO:0000313" key="4">
    <source>
        <dbReference type="Proteomes" id="UP001187192"/>
    </source>
</evidence>
<keyword evidence="2" id="KW-1133">Transmembrane helix</keyword>
<name>A0AA88DLL1_FICCA</name>
<evidence type="ECO:0000256" key="2">
    <source>
        <dbReference type="SAM" id="Phobius"/>
    </source>
</evidence>
<dbReference type="Proteomes" id="UP001187192">
    <property type="component" value="Unassembled WGS sequence"/>
</dbReference>
<comment type="caution">
    <text evidence="3">The sequence shown here is derived from an EMBL/GenBank/DDBJ whole genome shotgun (WGS) entry which is preliminary data.</text>
</comment>
<gene>
    <name evidence="3" type="ORF">TIFTF001_026705</name>
</gene>
<reference evidence="3" key="1">
    <citation type="submission" date="2023-07" db="EMBL/GenBank/DDBJ databases">
        <title>draft genome sequence of fig (Ficus carica).</title>
        <authorList>
            <person name="Takahashi T."/>
            <person name="Nishimura K."/>
        </authorList>
    </citation>
    <scope>NUCLEOTIDE SEQUENCE</scope>
</reference>
<organism evidence="3 4">
    <name type="scientific">Ficus carica</name>
    <name type="common">Common fig</name>
    <dbReference type="NCBI Taxonomy" id="3494"/>
    <lineage>
        <taxon>Eukaryota</taxon>
        <taxon>Viridiplantae</taxon>
        <taxon>Streptophyta</taxon>
        <taxon>Embryophyta</taxon>
        <taxon>Tracheophyta</taxon>
        <taxon>Spermatophyta</taxon>
        <taxon>Magnoliopsida</taxon>
        <taxon>eudicotyledons</taxon>
        <taxon>Gunneridae</taxon>
        <taxon>Pentapetalae</taxon>
        <taxon>rosids</taxon>
        <taxon>fabids</taxon>
        <taxon>Rosales</taxon>
        <taxon>Moraceae</taxon>
        <taxon>Ficeae</taxon>
        <taxon>Ficus</taxon>
    </lineage>
</organism>
<sequence length="230" mass="25761">MSRRLILQQACCQSLVLFPLLRSLRFYVLFHFPMMVLFIIPSWYHYTIDHSGLYRGEICSHLTLLRASIAADPSLHGGRLLPGAADGEHNSAEKFRAGGVVIIGKRERISGDCSGVKTEVRSGLHGKDPPILAFCAGVGRRRFGSAGMEEICHRIHRVGDQAMEVRSGSRGRDQPLPSSNWKSGDRGPVRLAWRRTAIAFTALAIGRVEGDLIDDDWRENGRWRSEVRRE</sequence>
<protein>
    <submittedName>
        <fullName evidence="3">Uncharacterized protein</fullName>
    </submittedName>
</protein>